<dbReference type="InterPro" id="IPR029044">
    <property type="entry name" value="Nucleotide-diphossugar_trans"/>
</dbReference>
<dbReference type="AlphaFoldDB" id="A0A6B8KJC4"/>
<evidence type="ECO:0000256" key="2">
    <source>
        <dbReference type="ARBA" id="ARBA00022676"/>
    </source>
</evidence>
<evidence type="ECO:0000259" key="8">
    <source>
        <dbReference type="Pfam" id="PF00535"/>
    </source>
</evidence>
<evidence type="ECO:0000313" key="10">
    <source>
        <dbReference type="Proteomes" id="UP000309061"/>
    </source>
</evidence>
<reference evidence="9 10" key="1">
    <citation type="submission" date="2019-11" db="EMBL/GenBank/DDBJ databases">
        <title>The genome sequence of Methylocystis heyeri.</title>
        <authorList>
            <person name="Oshkin I.Y."/>
            <person name="Miroshnikov K."/>
            <person name="Dedysh S.N."/>
        </authorList>
    </citation>
    <scope>NUCLEOTIDE SEQUENCE [LARGE SCALE GENOMIC DNA]</scope>
    <source>
        <strain evidence="9 10">H2</strain>
    </source>
</reference>
<gene>
    <name evidence="9" type="ORF">H2LOC_020045</name>
</gene>
<feature type="transmembrane region" description="Helical" evidence="7">
    <location>
        <begin position="230"/>
        <end position="252"/>
    </location>
</feature>
<keyword evidence="10" id="KW-1185">Reference proteome</keyword>
<dbReference type="OrthoDB" id="9807795at2"/>
<keyword evidence="4 7" id="KW-0812">Transmembrane</keyword>
<dbReference type="KEGG" id="mhey:H2LOC_020045"/>
<comment type="subcellular location">
    <subcellularLocation>
        <location evidence="1">Membrane</location>
        <topology evidence="1">Multi-pass membrane protein</topology>
    </subcellularLocation>
</comment>
<protein>
    <submittedName>
        <fullName evidence="9">Glycosyltransferase</fullName>
    </submittedName>
</protein>
<dbReference type="GO" id="GO:0016757">
    <property type="term" value="F:glycosyltransferase activity"/>
    <property type="evidence" value="ECO:0007669"/>
    <property type="project" value="UniProtKB-KW"/>
</dbReference>
<dbReference type="PANTHER" id="PTHR48090:SF1">
    <property type="entry name" value="PROPHAGE BACTOPRENOL GLUCOSYL TRANSFERASE HOMOLOG"/>
    <property type="match status" value="1"/>
</dbReference>
<dbReference type="CDD" id="cd04187">
    <property type="entry name" value="DPM1_like_bac"/>
    <property type="match status" value="1"/>
</dbReference>
<dbReference type="InterPro" id="IPR001173">
    <property type="entry name" value="Glyco_trans_2-like"/>
</dbReference>
<organism evidence="9 10">
    <name type="scientific">Methylocystis heyeri</name>
    <dbReference type="NCBI Taxonomy" id="391905"/>
    <lineage>
        <taxon>Bacteria</taxon>
        <taxon>Pseudomonadati</taxon>
        <taxon>Pseudomonadota</taxon>
        <taxon>Alphaproteobacteria</taxon>
        <taxon>Hyphomicrobiales</taxon>
        <taxon>Methylocystaceae</taxon>
        <taxon>Methylocystis</taxon>
    </lineage>
</organism>
<sequence>MTTLSIVTPCYNEEGGIAECYDAVREVMASKLPDLDYEHIFIDNCSLDRTVEILRGIAARDKRVKIIVNARNFGAARSSHYGFLQGRGDAVVPVLADLQTPPALIPEMVELWRKGAKAVIAVRRGTPEKAFLRFTRSLFYFLMRKFSRIEQIPNFMGYGLYDRRVVDAMRELNEPEPYFRGLVMEVGFERAVVEYDQPPRRHGRSSYNFFSLADFALLGLSTYSRAPLRLMIFLGFSVSLLSFVAGVVYLFIKLLFWYSVPVGVAPVLISIFFLGSIQLFALGVLGEYIGLLLNYSRQFPLVIERERINFD</sequence>
<evidence type="ECO:0000256" key="4">
    <source>
        <dbReference type="ARBA" id="ARBA00022692"/>
    </source>
</evidence>
<keyword evidence="5 7" id="KW-1133">Transmembrane helix</keyword>
<evidence type="ECO:0000256" key="1">
    <source>
        <dbReference type="ARBA" id="ARBA00004141"/>
    </source>
</evidence>
<proteinExistence type="predicted"/>
<dbReference type="PANTHER" id="PTHR48090">
    <property type="entry name" value="UNDECAPRENYL-PHOSPHATE 4-DEOXY-4-FORMAMIDO-L-ARABINOSE TRANSFERASE-RELATED"/>
    <property type="match status" value="1"/>
</dbReference>
<accession>A0A6B8KJC4</accession>
<evidence type="ECO:0000256" key="6">
    <source>
        <dbReference type="ARBA" id="ARBA00023136"/>
    </source>
</evidence>
<dbReference type="GO" id="GO:0005886">
    <property type="term" value="C:plasma membrane"/>
    <property type="evidence" value="ECO:0007669"/>
    <property type="project" value="TreeGrafter"/>
</dbReference>
<dbReference type="Gene3D" id="3.90.550.10">
    <property type="entry name" value="Spore Coat Polysaccharide Biosynthesis Protein SpsA, Chain A"/>
    <property type="match status" value="1"/>
</dbReference>
<dbReference type="Pfam" id="PF00535">
    <property type="entry name" value="Glycos_transf_2"/>
    <property type="match status" value="1"/>
</dbReference>
<evidence type="ECO:0000256" key="7">
    <source>
        <dbReference type="SAM" id="Phobius"/>
    </source>
</evidence>
<dbReference type="Proteomes" id="UP000309061">
    <property type="component" value="Chromosome"/>
</dbReference>
<evidence type="ECO:0000313" key="9">
    <source>
        <dbReference type="EMBL" id="QGM47782.1"/>
    </source>
</evidence>
<keyword evidence="6 7" id="KW-0472">Membrane</keyword>
<evidence type="ECO:0000256" key="3">
    <source>
        <dbReference type="ARBA" id="ARBA00022679"/>
    </source>
</evidence>
<feature type="domain" description="Glycosyltransferase 2-like" evidence="8">
    <location>
        <begin position="5"/>
        <end position="154"/>
    </location>
</feature>
<dbReference type="RefSeq" id="WP_136494435.1">
    <property type="nucleotide sequence ID" value="NZ_CP046052.1"/>
</dbReference>
<dbReference type="EMBL" id="CP046052">
    <property type="protein sequence ID" value="QGM47782.1"/>
    <property type="molecule type" value="Genomic_DNA"/>
</dbReference>
<dbReference type="InterPro" id="IPR050256">
    <property type="entry name" value="Glycosyltransferase_2"/>
</dbReference>
<keyword evidence="2" id="KW-0328">Glycosyltransferase</keyword>
<dbReference type="SUPFAM" id="SSF53448">
    <property type="entry name" value="Nucleotide-diphospho-sugar transferases"/>
    <property type="match status" value="1"/>
</dbReference>
<evidence type="ECO:0000256" key="5">
    <source>
        <dbReference type="ARBA" id="ARBA00022989"/>
    </source>
</evidence>
<keyword evidence="3 9" id="KW-0808">Transferase</keyword>
<feature type="transmembrane region" description="Helical" evidence="7">
    <location>
        <begin position="264"/>
        <end position="289"/>
    </location>
</feature>
<name>A0A6B8KJC4_9HYPH</name>